<accession>A0A6S8IQC0</accession>
<gene>
    <name evidence="1" type="ORF">DTER00134_LOCUS6501</name>
    <name evidence="2" type="ORF">DTER00134_LOCUS6503</name>
</gene>
<protein>
    <submittedName>
        <fullName evidence="1">Uncharacterized protein</fullName>
    </submittedName>
</protein>
<organism evidence="1">
    <name type="scientific">Dunaliella tertiolecta</name>
    <name type="common">Green alga</name>
    <dbReference type="NCBI Taxonomy" id="3047"/>
    <lineage>
        <taxon>Eukaryota</taxon>
        <taxon>Viridiplantae</taxon>
        <taxon>Chlorophyta</taxon>
        <taxon>core chlorophytes</taxon>
        <taxon>Chlorophyceae</taxon>
        <taxon>CS clade</taxon>
        <taxon>Chlamydomonadales</taxon>
        <taxon>Dunaliellaceae</taxon>
        <taxon>Dunaliella</taxon>
    </lineage>
</organism>
<dbReference type="EMBL" id="HBIP01011558">
    <property type="protein sequence ID" value="CAE0491430.1"/>
    <property type="molecule type" value="Transcribed_RNA"/>
</dbReference>
<name>A0A6S8IQC0_DUNTE</name>
<dbReference type="AlphaFoldDB" id="A0A6S8IQC0"/>
<proteinExistence type="predicted"/>
<dbReference type="EMBL" id="HBIP01011553">
    <property type="protein sequence ID" value="CAE0491428.1"/>
    <property type="molecule type" value="Transcribed_RNA"/>
</dbReference>
<reference evidence="1" key="1">
    <citation type="submission" date="2021-01" db="EMBL/GenBank/DDBJ databases">
        <authorList>
            <person name="Corre E."/>
            <person name="Pelletier E."/>
            <person name="Niang G."/>
            <person name="Scheremetjew M."/>
            <person name="Finn R."/>
            <person name="Kale V."/>
            <person name="Holt S."/>
            <person name="Cochrane G."/>
            <person name="Meng A."/>
            <person name="Brown T."/>
            <person name="Cohen L."/>
        </authorList>
    </citation>
    <scope>NUCLEOTIDE SEQUENCE</scope>
    <source>
        <strain evidence="1">CCMP1320</strain>
    </source>
</reference>
<evidence type="ECO:0000313" key="1">
    <source>
        <dbReference type="EMBL" id="CAE0491428.1"/>
    </source>
</evidence>
<sequence>MLQPGIYTRSPKTGCNMMYIKMTVSKITGWMFNPSPSSTFTPTATTSKRGLPASYFTSCQSTILQGVPQQKGACLSTTPHVIHFVSTQLTGTLFFRGSLVKPNKPNP</sequence>
<evidence type="ECO:0000313" key="2">
    <source>
        <dbReference type="EMBL" id="CAE0491430.1"/>
    </source>
</evidence>